<keyword evidence="5 7" id="KW-0560">Oxidoreductase</keyword>
<dbReference type="SUPFAM" id="SSF51735">
    <property type="entry name" value="NAD(P)-binding Rossmann-fold domains"/>
    <property type="match status" value="1"/>
</dbReference>
<dbReference type="SUPFAM" id="SSF55347">
    <property type="entry name" value="Glyceraldehyde-3-phosphate dehydrogenase-like, C-terminal domain"/>
    <property type="match status" value="1"/>
</dbReference>
<evidence type="ECO:0000313" key="11">
    <source>
        <dbReference type="Proteomes" id="UP000269352"/>
    </source>
</evidence>
<protein>
    <recommendedName>
        <fullName evidence="7">N-acetyl-gamma-glutamyl-phosphate reductase</fullName>
        <shortName evidence="7">AGPR</shortName>
        <ecNumber evidence="7">1.2.1.38</ecNumber>
    </recommendedName>
    <alternativeName>
        <fullName evidence="7">N-acetyl-glutamate semialdehyde dehydrogenase</fullName>
        <shortName evidence="7">NAGSA dehydrogenase</shortName>
    </alternativeName>
</protein>
<dbReference type="Proteomes" id="UP000269352">
    <property type="component" value="Unassembled WGS sequence"/>
</dbReference>
<dbReference type="CDD" id="cd17895">
    <property type="entry name" value="AGPR_1_N"/>
    <property type="match status" value="1"/>
</dbReference>
<evidence type="ECO:0000256" key="7">
    <source>
        <dbReference type="HAMAP-Rule" id="MF_00150"/>
    </source>
</evidence>
<dbReference type="InterPro" id="IPR023013">
    <property type="entry name" value="AGPR_AS"/>
</dbReference>
<dbReference type="Gene3D" id="3.30.360.10">
    <property type="entry name" value="Dihydrodipicolinate Reductase, domain 2"/>
    <property type="match status" value="1"/>
</dbReference>
<feature type="domain" description="Semialdehyde dehydrogenase NAD-binding" evidence="9">
    <location>
        <begin position="6"/>
        <end position="143"/>
    </location>
</feature>
<dbReference type="GO" id="GO:0051287">
    <property type="term" value="F:NAD binding"/>
    <property type="evidence" value="ECO:0007669"/>
    <property type="project" value="InterPro"/>
</dbReference>
<dbReference type="EC" id="1.2.1.38" evidence="7"/>
<dbReference type="PROSITE" id="PS01224">
    <property type="entry name" value="ARGC"/>
    <property type="match status" value="1"/>
</dbReference>
<evidence type="ECO:0000313" key="10">
    <source>
        <dbReference type="EMBL" id="GBR72500.1"/>
    </source>
</evidence>
<dbReference type="GO" id="GO:0006526">
    <property type="term" value="P:L-arginine biosynthetic process"/>
    <property type="evidence" value="ECO:0007669"/>
    <property type="project" value="UniProtKB-UniRule"/>
</dbReference>
<name>A0A388T8X3_TERA1</name>
<proteinExistence type="inferred from homology"/>
<dbReference type="CDD" id="cd23934">
    <property type="entry name" value="AGPR_1_C"/>
    <property type="match status" value="1"/>
</dbReference>
<dbReference type="UniPathway" id="UPA00068">
    <property type="reaction ID" value="UER00108"/>
</dbReference>
<evidence type="ECO:0000256" key="3">
    <source>
        <dbReference type="ARBA" id="ARBA00022605"/>
    </source>
</evidence>
<sequence length="339" mass="37002">MSGKIKIGIIGATGYTGAELIRILLDHAQADIQYLTTTSAAGQDIGEIYPFLRPRFSQKLTKYELSAAQKLDAVFICLPHGRSMELAPELVNAGVKVIDLGADFRFRDLAIYEKTYQKHTAPEINAQAVYGLPEYNRAQIKKAKLIANPGCYVTAATLALKPIVENLAFVEGSLIIDAKSGVSGAGRALRQDTHFLEVYTNFSTYKLGVHRHQPEIEQNIGASVVFAPHLLPVNRGILATIYVKLHEKTNTDNILSILQKQYQNEPFVRIVEKAPTLKDVVGSNYCLISPTIVGDGSQLILVSALDNLVKGASGQAVQNMNIMFGLPETTGLERLALNP</sequence>
<dbReference type="HAMAP" id="MF_00150">
    <property type="entry name" value="ArgC_type1"/>
    <property type="match status" value="1"/>
</dbReference>
<reference evidence="10 11" key="1">
    <citation type="journal article" date="2019" name="ISME J.">
        <title>Genome analyses of uncultured TG2/ZB3 bacteria in 'Margulisbacteria' specifically attached to ectosymbiotic spirochetes of protists in the termite gut.</title>
        <authorList>
            <person name="Utami Y.D."/>
            <person name="Kuwahara H."/>
            <person name="Igai K."/>
            <person name="Murakami T."/>
            <person name="Sugaya K."/>
            <person name="Morikawa T."/>
            <person name="Nagura Y."/>
            <person name="Yuki M."/>
            <person name="Deevong P."/>
            <person name="Inoue T."/>
            <person name="Kihara K."/>
            <person name="Lo N."/>
            <person name="Yamada A."/>
            <person name="Ohkuma M."/>
            <person name="Hongoh Y."/>
        </authorList>
    </citation>
    <scope>NUCLEOTIDE SEQUENCE [LARGE SCALE GENOMIC DNA]</scope>
    <source>
        <strain evidence="10">NkOx7-01</strain>
    </source>
</reference>
<comment type="subcellular location">
    <subcellularLocation>
        <location evidence="7">Cytoplasm</location>
    </subcellularLocation>
</comment>
<keyword evidence="2 7" id="KW-0055">Arginine biosynthesis</keyword>
<dbReference type="InterPro" id="IPR000706">
    <property type="entry name" value="AGPR_type-1"/>
</dbReference>
<comment type="caution">
    <text evidence="10">The sequence shown here is derived from an EMBL/GenBank/DDBJ whole genome shotgun (WGS) entry which is preliminary data.</text>
</comment>
<organism evidence="10 11">
    <name type="scientific">Termititenax aidoneus</name>
    <dbReference type="NCBI Taxonomy" id="2218524"/>
    <lineage>
        <taxon>Bacteria</taxon>
        <taxon>Bacillati</taxon>
        <taxon>Candidatus Margulisiibacteriota</taxon>
        <taxon>Candidatus Termititenacia</taxon>
        <taxon>Candidatus Termititenacales</taxon>
        <taxon>Candidatus Termititenacaceae</taxon>
        <taxon>Candidatus Termititenax</taxon>
    </lineage>
</organism>
<dbReference type="InterPro" id="IPR058924">
    <property type="entry name" value="AGPR_dimerisation_dom"/>
</dbReference>
<dbReference type="AlphaFoldDB" id="A0A388T8X3"/>
<dbReference type="SMART" id="SM00859">
    <property type="entry name" value="Semialdhyde_dh"/>
    <property type="match status" value="1"/>
</dbReference>
<dbReference type="EMBL" id="BGZN01000001">
    <property type="protein sequence ID" value="GBR72500.1"/>
    <property type="molecule type" value="Genomic_DNA"/>
</dbReference>
<dbReference type="GO" id="GO:0005737">
    <property type="term" value="C:cytoplasm"/>
    <property type="evidence" value="ECO:0007669"/>
    <property type="project" value="UniProtKB-SubCell"/>
</dbReference>
<evidence type="ECO:0000256" key="6">
    <source>
        <dbReference type="ARBA" id="ARBA00050557"/>
    </source>
</evidence>
<comment type="pathway">
    <text evidence="1 7">Amino-acid biosynthesis; L-arginine biosynthesis; N(2)-acetyl-L-ornithine from L-glutamate: step 3/4.</text>
</comment>
<evidence type="ECO:0000256" key="2">
    <source>
        <dbReference type="ARBA" id="ARBA00022571"/>
    </source>
</evidence>
<comment type="similarity">
    <text evidence="7">Belongs to the NAGSA dehydrogenase family. Type 1 subfamily.</text>
</comment>
<dbReference type="FunFam" id="3.30.360.10:FF:000014">
    <property type="entry name" value="N-acetyl-gamma-glutamyl-phosphate reductase"/>
    <property type="match status" value="1"/>
</dbReference>
<comment type="function">
    <text evidence="7">Catalyzes the NADPH-dependent reduction of N-acetyl-5-glutamyl phosphate to yield N-acetyl-L-glutamate 5-semialdehyde.</text>
</comment>
<keyword evidence="7" id="KW-0963">Cytoplasm</keyword>
<evidence type="ECO:0000256" key="5">
    <source>
        <dbReference type="ARBA" id="ARBA00023002"/>
    </source>
</evidence>
<dbReference type="GO" id="GO:0070401">
    <property type="term" value="F:NADP+ binding"/>
    <property type="evidence" value="ECO:0007669"/>
    <property type="project" value="InterPro"/>
</dbReference>
<dbReference type="InterPro" id="IPR000534">
    <property type="entry name" value="Semialdehyde_DH_NAD-bd"/>
</dbReference>
<evidence type="ECO:0000256" key="4">
    <source>
        <dbReference type="ARBA" id="ARBA00022857"/>
    </source>
</evidence>
<gene>
    <name evidence="7 10" type="primary">argC</name>
    <name evidence="10" type="ORF">NO1_0020</name>
</gene>
<evidence type="ECO:0000256" key="8">
    <source>
        <dbReference type="PROSITE-ProRule" id="PRU10010"/>
    </source>
</evidence>
<keyword evidence="3 7" id="KW-0028">Amino-acid biosynthesis</keyword>
<dbReference type="GO" id="GO:0003942">
    <property type="term" value="F:N-acetyl-gamma-glutamyl-phosphate reductase activity"/>
    <property type="evidence" value="ECO:0007669"/>
    <property type="project" value="UniProtKB-UniRule"/>
</dbReference>
<dbReference type="PANTHER" id="PTHR32338:SF10">
    <property type="entry name" value="N-ACETYL-GAMMA-GLUTAMYL-PHOSPHATE REDUCTASE, CHLOROPLASTIC-RELATED"/>
    <property type="match status" value="1"/>
</dbReference>
<evidence type="ECO:0000259" key="9">
    <source>
        <dbReference type="SMART" id="SM00859"/>
    </source>
</evidence>
<dbReference type="Gene3D" id="3.40.50.720">
    <property type="entry name" value="NAD(P)-binding Rossmann-like Domain"/>
    <property type="match status" value="1"/>
</dbReference>
<dbReference type="InterPro" id="IPR036291">
    <property type="entry name" value="NAD(P)-bd_dom_sf"/>
</dbReference>
<keyword evidence="4 7" id="KW-0521">NADP</keyword>
<dbReference type="Pfam" id="PF01118">
    <property type="entry name" value="Semialdhyde_dh"/>
    <property type="match status" value="1"/>
</dbReference>
<keyword evidence="11" id="KW-1185">Reference proteome</keyword>
<dbReference type="NCBIfam" id="TIGR01850">
    <property type="entry name" value="argC"/>
    <property type="match status" value="1"/>
</dbReference>
<evidence type="ECO:0000256" key="1">
    <source>
        <dbReference type="ARBA" id="ARBA00004862"/>
    </source>
</evidence>
<feature type="active site" evidence="7 8">
    <location>
        <position position="151"/>
    </location>
</feature>
<dbReference type="InterPro" id="IPR050085">
    <property type="entry name" value="AGPR"/>
</dbReference>
<dbReference type="Pfam" id="PF22698">
    <property type="entry name" value="Semialdhyde_dhC_1"/>
    <property type="match status" value="1"/>
</dbReference>
<comment type="catalytic activity">
    <reaction evidence="6 7">
        <text>N-acetyl-L-glutamate 5-semialdehyde + phosphate + NADP(+) = N-acetyl-L-glutamyl 5-phosphate + NADPH + H(+)</text>
        <dbReference type="Rhea" id="RHEA:21588"/>
        <dbReference type="ChEBI" id="CHEBI:15378"/>
        <dbReference type="ChEBI" id="CHEBI:29123"/>
        <dbReference type="ChEBI" id="CHEBI:43474"/>
        <dbReference type="ChEBI" id="CHEBI:57783"/>
        <dbReference type="ChEBI" id="CHEBI:57936"/>
        <dbReference type="ChEBI" id="CHEBI:58349"/>
        <dbReference type="EC" id="1.2.1.38"/>
    </reaction>
</comment>
<accession>A0A388T8X3</accession>
<dbReference type="PANTHER" id="PTHR32338">
    <property type="entry name" value="N-ACETYL-GAMMA-GLUTAMYL-PHOSPHATE REDUCTASE, CHLOROPLASTIC-RELATED-RELATED"/>
    <property type="match status" value="1"/>
</dbReference>